<dbReference type="PANTHER" id="PTHR30168">
    <property type="entry name" value="PUTATIVE MEMBRANE PROTEIN YPFJ"/>
    <property type="match status" value="1"/>
</dbReference>
<keyword evidence="4 5" id="KW-0472">Membrane</keyword>
<evidence type="ECO:0000256" key="1">
    <source>
        <dbReference type="ARBA" id="ARBA00004167"/>
    </source>
</evidence>
<proteinExistence type="predicted"/>
<dbReference type="GO" id="GO:0016020">
    <property type="term" value="C:membrane"/>
    <property type="evidence" value="ECO:0007669"/>
    <property type="project" value="UniProtKB-SubCell"/>
</dbReference>
<dbReference type="InterPro" id="IPR007343">
    <property type="entry name" value="Uncharacterised_pept_Zn_put"/>
</dbReference>
<keyword evidence="3 5" id="KW-1133">Transmembrane helix</keyword>
<reference evidence="6 7" key="1">
    <citation type="submission" date="2020-07" db="EMBL/GenBank/DDBJ databases">
        <title>Sequencing the genomes of 1000 actinobacteria strains.</title>
        <authorList>
            <person name="Klenk H.-P."/>
        </authorList>
    </citation>
    <scope>NUCLEOTIDE SEQUENCE [LARGE SCALE GENOMIC DNA]</scope>
    <source>
        <strain evidence="6 7">DSM 103833</strain>
    </source>
</reference>
<dbReference type="Proteomes" id="UP000530424">
    <property type="component" value="Unassembled WGS sequence"/>
</dbReference>
<dbReference type="AlphaFoldDB" id="A0A853C1P1"/>
<gene>
    <name evidence="6" type="ORF">HNR19_001987</name>
</gene>
<comment type="caution">
    <text evidence="6">The sequence shown here is derived from an EMBL/GenBank/DDBJ whole genome shotgun (WGS) entry which is preliminary data.</text>
</comment>
<comment type="subcellular location">
    <subcellularLocation>
        <location evidence="1">Membrane</location>
        <topology evidence="1">Single-pass membrane protein</topology>
    </subcellularLocation>
</comment>
<evidence type="ECO:0000313" key="7">
    <source>
        <dbReference type="Proteomes" id="UP000530424"/>
    </source>
</evidence>
<sequence>MRIPIPGGVGTTGGIGGVIIAVLVFVLVSCLNNGGGGGGGGAGGGFGDVLSDALGGQLQSSRVSDAEDSGRYDRCETGEDANESLDCARVAIENSLTDFWEGQNLNGWEPIASLTTFTGAVSTQCGNADSSVGPFYCPADTSIYYDTTFFDQVLEDQLGGPDGGFVEFYVLAHEYGHHISNVIGTMSKVRSQETGPQSPGVRLELQADCFAGMWTRHADGTDDESGEPLLAEPVPESDIELAIEAAEAVGDDRIQKKTQGQVTPETWTHGSAEQRRTWFMTGYEEGTLEACDTFSADRV</sequence>
<keyword evidence="7" id="KW-1185">Reference proteome</keyword>
<evidence type="ECO:0000256" key="3">
    <source>
        <dbReference type="ARBA" id="ARBA00022989"/>
    </source>
</evidence>
<keyword evidence="2 5" id="KW-0812">Transmembrane</keyword>
<evidence type="ECO:0000256" key="5">
    <source>
        <dbReference type="SAM" id="Phobius"/>
    </source>
</evidence>
<evidence type="ECO:0000313" key="6">
    <source>
        <dbReference type="EMBL" id="NYJ01289.1"/>
    </source>
</evidence>
<evidence type="ECO:0000256" key="4">
    <source>
        <dbReference type="ARBA" id="ARBA00023136"/>
    </source>
</evidence>
<dbReference type="Pfam" id="PF04228">
    <property type="entry name" value="Zn_peptidase"/>
    <property type="match status" value="1"/>
</dbReference>
<dbReference type="SUPFAM" id="SSF55486">
    <property type="entry name" value="Metalloproteases ('zincins'), catalytic domain"/>
    <property type="match status" value="1"/>
</dbReference>
<protein>
    <recommendedName>
        <fullName evidence="8">Peptidase</fullName>
    </recommendedName>
</protein>
<evidence type="ECO:0008006" key="8">
    <source>
        <dbReference type="Google" id="ProtNLM"/>
    </source>
</evidence>
<organism evidence="6 7">
    <name type="scientific">Nocardioides thalensis</name>
    <dbReference type="NCBI Taxonomy" id="1914755"/>
    <lineage>
        <taxon>Bacteria</taxon>
        <taxon>Bacillati</taxon>
        <taxon>Actinomycetota</taxon>
        <taxon>Actinomycetes</taxon>
        <taxon>Propionibacteriales</taxon>
        <taxon>Nocardioidaceae</taxon>
        <taxon>Nocardioides</taxon>
    </lineage>
</organism>
<dbReference type="PANTHER" id="PTHR30168:SF0">
    <property type="entry name" value="INNER MEMBRANE PROTEIN"/>
    <property type="match status" value="1"/>
</dbReference>
<name>A0A853C1P1_9ACTN</name>
<evidence type="ECO:0000256" key="2">
    <source>
        <dbReference type="ARBA" id="ARBA00022692"/>
    </source>
</evidence>
<dbReference type="PROSITE" id="PS51257">
    <property type="entry name" value="PROKAR_LIPOPROTEIN"/>
    <property type="match status" value="1"/>
</dbReference>
<dbReference type="RefSeq" id="WP_218910200.1">
    <property type="nucleotide sequence ID" value="NZ_JACCFP010000001.1"/>
</dbReference>
<feature type="transmembrane region" description="Helical" evidence="5">
    <location>
        <begin position="7"/>
        <end position="28"/>
    </location>
</feature>
<accession>A0A853C1P1</accession>
<dbReference type="EMBL" id="JACCFP010000001">
    <property type="protein sequence ID" value="NYJ01289.1"/>
    <property type="molecule type" value="Genomic_DNA"/>
</dbReference>